<accession>A0A644U942</accession>
<dbReference type="Pfam" id="PF13847">
    <property type="entry name" value="Methyltransf_31"/>
    <property type="match status" value="1"/>
</dbReference>
<dbReference type="SUPFAM" id="SSF53335">
    <property type="entry name" value="S-adenosyl-L-methionine-dependent methyltransferases"/>
    <property type="match status" value="1"/>
</dbReference>
<dbReference type="PANTHER" id="PTHR44068">
    <property type="entry name" value="ZGC:194242"/>
    <property type="match status" value="1"/>
</dbReference>
<keyword evidence="1 3" id="KW-0808">Transferase</keyword>
<dbReference type="InterPro" id="IPR029063">
    <property type="entry name" value="SAM-dependent_MTases_sf"/>
</dbReference>
<reference evidence="3" key="1">
    <citation type="submission" date="2019-08" db="EMBL/GenBank/DDBJ databases">
        <authorList>
            <person name="Kucharzyk K."/>
            <person name="Murdoch R.W."/>
            <person name="Higgins S."/>
            <person name="Loffler F."/>
        </authorList>
    </citation>
    <scope>NUCLEOTIDE SEQUENCE</scope>
</reference>
<dbReference type="GO" id="GO:0003838">
    <property type="term" value="F:sterol 24-C-methyltransferase activity"/>
    <property type="evidence" value="ECO:0007669"/>
    <property type="project" value="TreeGrafter"/>
</dbReference>
<gene>
    <name evidence="3" type="primary">ubiE_18</name>
    <name evidence="3" type="ORF">SDC9_21291</name>
</gene>
<dbReference type="EMBL" id="VSSQ01000088">
    <property type="protein sequence ID" value="MPL75467.1"/>
    <property type="molecule type" value="Genomic_DNA"/>
</dbReference>
<dbReference type="InterPro" id="IPR025714">
    <property type="entry name" value="Methyltranfer_dom"/>
</dbReference>
<comment type="caution">
    <text evidence="3">The sequence shown here is derived from an EMBL/GenBank/DDBJ whole genome shotgun (WGS) entry which is preliminary data.</text>
</comment>
<dbReference type="GO" id="GO:0043770">
    <property type="term" value="F:demethylmenaquinone methyltransferase activity"/>
    <property type="evidence" value="ECO:0007669"/>
    <property type="project" value="UniProtKB-EC"/>
</dbReference>
<dbReference type="EC" id="2.1.1.163" evidence="3"/>
<keyword evidence="3" id="KW-0830">Ubiquinone</keyword>
<dbReference type="AlphaFoldDB" id="A0A644U942"/>
<evidence type="ECO:0000259" key="2">
    <source>
        <dbReference type="Pfam" id="PF13847"/>
    </source>
</evidence>
<evidence type="ECO:0000313" key="3">
    <source>
        <dbReference type="EMBL" id="MPL75467.1"/>
    </source>
</evidence>
<dbReference type="InterPro" id="IPR050447">
    <property type="entry name" value="Erg6_SMT_methyltransf"/>
</dbReference>
<dbReference type="CDD" id="cd02440">
    <property type="entry name" value="AdoMet_MTases"/>
    <property type="match status" value="1"/>
</dbReference>
<feature type="domain" description="Methyltransferase" evidence="2">
    <location>
        <begin position="45"/>
        <end position="152"/>
    </location>
</feature>
<dbReference type="GO" id="GO:0016126">
    <property type="term" value="P:sterol biosynthetic process"/>
    <property type="evidence" value="ECO:0007669"/>
    <property type="project" value="TreeGrafter"/>
</dbReference>
<dbReference type="PANTHER" id="PTHR44068:SF1">
    <property type="entry name" value="HYPOTHETICAL LOC100005854"/>
    <property type="match status" value="1"/>
</dbReference>
<sequence length="258" mass="29621">MENEDASIHDFDLSLICEYFSNLERQGPGSPEMTIKALSFIGNLNKNSKIIDIGCGTGGQTMVLGQNTMGNVTGMDIFPDFIDIFNNNAHKLGLNDRVNGIVGSMDDLPFQKEEFDLIWSEGAIYNIGFERGLKEWSKYLKKGGYVAVTDATWFTNNRPFEIEDFWVSEYPGITTMSDNIAIMQKSGYTPVAAFRLHENCWIENYYSPQIQVQEKFLQKHEGNKLVEEFISCERHEAKMYNKYKDYYGYVFYIGKKID</sequence>
<proteinExistence type="predicted"/>
<name>A0A644U942_9ZZZZ</name>
<dbReference type="GO" id="GO:0032259">
    <property type="term" value="P:methylation"/>
    <property type="evidence" value="ECO:0007669"/>
    <property type="project" value="UniProtKB-KW"/>
</dbReference>
<dbReference type="Gene3D" id="3.40.50.150">
    <property type="entry name" value="Vaccinia Virus protein VP39"/>
    <property type="match status" value="1"/>
</dbReference>
<protein>
    <submittedName>
        <fullName evidence="3">Ubiquinone/menaquinone biosynthesis C-methyltransferase UbiE</fullName>
        <ecNumber evidence="3">2.1.1.163</ecNumber>
    </submittedName>
</protein>
<organism evidence="3">
    <name type="scientific">bioreactor metagenome</name>
    <dbReference type="NCBI Taxonomy" id="1076179"/>
    <lineage>
        <taxon>unclassified sequences</taxon>
        <taxon>metagenomes</taxon>
        <taxon>ecological metagenomes</taxon>
    </lineage>
</organism>
<evidence type="ECO:0000256" key="1">
    <source>
        <dbReference type="ARBA" id="ARBA00022679"/>
    </source>
</evidence>
<dbReference type="GO" id="GO:0005783">
    <property type="term" value="C:endoplasmic reticulum"/>
    <property type="evidence" value="ECO:0007669"/>
    <property type="project" value="TreeGrafter"/>
</dbReference>
<keyword evidence="3" id="KW-0489">Methyltransferase</keyword>